<evidence type="ECO:0000256" key="1">
    <source>
        <dbReference type="SAM" id="Phobius"/>
    </source>
</evidence>
<reference evidence="2" key="1">
    <citation type="submission" date="2022-03" db="EMBL/GenBank/DDBJ databases">
        <title>Draft Genome Sequence of Firmicute Strain S0AB, a Heterotrophic Iron/Sulfur-Oxidizing Extreme Acidophile.</title>
        <authorList>
            <person name="Vergara E."/>
            <person name="Pakostova E."/>
            <person name="Johnson D.B."/>
            <person name="Holmes D.S."/>
        </authorList>
    </citation>
    <scope>NUCLEOTIDE SEQUENCE</scope>
    <source>
        <strain evidence="2">S0AB</strain>
    </source>
</reference>
<organism evidence="2 3">
    <name type="scientific">Sulfoacidibacillus ferrooxidans</name>
    <dbReference type="NCBI Taxonomy" id="2005001"/>
    <lineage>
        <taxon>Bacteria</taxon>
        <taxon>Bacillati</taxon>
        <taxon>Bacillota</taxon>
        <taxon>Bacilli</taxon>
        <taxon>Bacillales</taxon>
        <taxon>Alicyclobacillaceae</taxon>
        <taxon>Sulfoacidibacillus</taxon>
    </lineage>
</organism>
<keyword evidence="3" id="KW-1185">Reference proteome</keyword>
<protein>
    <submittedName>
        <fullName evidence="2">Uncharacterized protein</fullName>
    </submittedName>
</protein>
<proteinExistence type="predicted"/>
<gene>
    <name evidence="2" type="ORF">MM817_00921</name>
</gene>
<feature type="transmembrane region" description="Helical" evidence="1">
    <location>
        <begin position="12"/>
        <end position="33"/>
    </location>
</feature>
<evidence type="ECO:0000313" key="2">
    <source>
        <dbReference type="EMBL" id="MCI0182655.1"/>
    </source>
</evidence>
<evidence type="ECO:0000313" key="3">
    <source>
        <dbReference type="Proteomes" id="UP001139263"/>
    </source>
</evidence>
<sequence>MKQNANEGLNKTFWVVSIIFILFFAMGAILWWFDASLMHSK</sequence>
<keyword evidence="1" id="KW-0472">Membrane</keyword>
<dbReference type="RefSeq" id="WP_272879625.1">
    <property type="nucleotide sequence ID" value="NZ_JALBUF010000001.1"/>
</dbReference>
<keyword evidence="1" id="KW-0812">Transmembrane</keyword>
<dbReference type="Proteomes" id="UP001139263">
    <property type="component" value="Unassembled WGS sequence"/>
</dbReference>
<comment type="caution">
    <text evidence="2">The sequence shown here is derived from an EMBL/GenBank/DDBJ whole genome shotgun (WGS) entry which is preliminary data.</text>
</comment>
<dbReference type="AlphaFoldDB" id="A0A9X1V7I4"/>
<keyword evidence="1" id="KW-1133">Transmembrane helix</keyword>
<accession>A0A9X1V7I4</accession>
<name>A0A9X1V7I4_9BACL</name>
<dbReference type="EMBL" id="JALBUF010000001">
    <property type="protein sequence ID" value="MCI0182655.1"/>
    <property type="molecule type" value="Genomic_DNA"/>
</dbReference>